<protein>
    <submittedName>
        <fullName evidence="3">Uncharacterized protein</fullName>
    </submittedName>
</protein>
<reference evidence="3 4" key="1">
    <citation type="journal article" date="2019" name="Nat. Ecol. Evol.">
        <title>Megaphylogeny resolves global patterns of mushroom evolution.</title>
        <authorList>
            <person name="Varga T."/>
            <person name="Krizsan K."/>
            <person name="Foldi C."/>
            <person name="Dima B."/>
            <person name="Sanchez-Garcia M."/>
            <person name="Sanchez-Ramirez S."/>
            <person name="Szollosi G.J."/>
            <person name="Szarkandi J.G."/>
            <person name="Papp V."/>
            <person name="Albert L."/>
            <person name="Andreopoulos W."/>
            <person name="Angelini C."/>
            <person name="Antonin V."/>
            <person name="Barry K.W."/>
            <person name="Bougher N.L."/>
            <person name="Buchanan P."/>
            <person name="Buyck B."/>
            <person name="Bense V."/>
            <person name="Catcheside P."/>
            <person name="Chovatia M."/>
            <person name="Cooper J."/>
            <person name="Damon W."/>
            <person name="Desjardin D."/>
            <person name="Finy P."/>
            <person name="Geml J."/>
            <person name="Haridas S."/>
            <person name="Hughes K."/>
            <person name="Justo A."/>
            <person name="Karasinski D."/>
            <person name="Kautmanova I."/>
            <person name="Kiss B."/>
            <person name="Kocsube S."/>
            <person name="Kotiranta H."/>
            <person name="LaButti K.M."/>
            <person name="Lechner B.E."/>
            <person name="Liimatainen K."/>
            <person name="Lipzen A."/>
            <person name="Lukacs Z."/>
            <person name="Mihaltcheva S."/>
            <person name="Morgado L.N."/>
            <person name="Niskanen T."/>
            <person name="Noordeloos M.E."/>
            <person name="Ohm R.A."/>
            <person name="Ortiz-Santana B."/>
            <person name="Ovrebo C."/>
            <person name="Racz N."/>
            <person name="Riley R."/>
            <person name="Savchenko A."/>
            <person name="Shiryaev A."/>
            <person name="Soop K."/>
            <person name="Spirin V."/>
            <person name="Szebenyi C."/>
            <person name="Tomsovsky M."/>
            <person name="Tulloss R.E."/>
            <person name="Uehling J."/>
            <person name="Grigoriev I.V."/>
            <person name="Vagvolgyi C."/>
            <person name="Papp T."/>
            <person name="Martin F.M."/>
            <person name="Miettinen O."/>
            <person name="Hibbett D.S."/>
            <person name="Nagy L.G."/>
        </authorList>
    </citation>
    <scope>NUCLEOTIDE SEQUENCE [LARGE SCALE GENOMIC DNA]</scope>
    <source>
        <strain evidence="3 4">HHB13444</strain>
    </source>
</reference>
<evidence type="ECO:0000256" key="1">
    <source>
        <dbReference type="SAM" id="MobiDB-lite"/>
    </source>
</evidence>
<feature type="compositionally biased region" description="Pro residues" evidence="1">
    <location>
        <begin position="205"/>
        <end position="217"/>
    </location>
</feature>
<evidence type="ECO:0000256" key="2">
    <source>
        <dbReference type="SAM" id="Phobius"/>
    </source>
</evidence>
<feature type="compositionally biased region" description="Pro residues" evidence="1">
    <location>
        <begin position="281"/>
        <end position="293"/>
    </location>
</feature>
<accession>A0A5C3PTZ6</accession>
<keyword evidence="2" id="KW-0472">Membrane</keyword>
<feature type="compositionally biased region" description="Low complexity" evidence="1">
    <location>
        <begin position="294"/>
        <end position="316"/>
    </location>
</feature>
<dbReference type="EMBL" id="ML210984">
    <property type="protein sequence ID" value="TFK93264.1"/>
    <property type="molecule type" value="Genomic_DNA"/>
</dbReference>
<feature type="region of interest" description="Disordered" evidence="1">
    <location>
        <begin position="167"/>
        <end position="227"/>
    </location>
</feature>
<gene>
    <name evidence="3" type="ORF">K466DRAFT_137286</name>
</gene>
<organism evidence="3 4">
    <name type="scientific">Polyporus arcularius HHB13444</name>
    <dbReference type="NCBI Taxonomy" id="1314778"/>
    <lineage>
        <taxon>Eukaryota</taxon>
        <taxon>Fungi</taxon>
        <taxon>Dikarya</taxon>
        <taxon>Basidiomycota</taxon>
        <taxon>Agaricomycotina</taxon>
        <taxon>Agaricomycetes</taxon>
        <taxon>Polyporales</taxon>
        <taxon>Polyporaceae</taxon>
        <taxon>Polyporus</taxon>
    </lineage>
</organism>
<proteinExistence type="predicted"/>
<name>A0A5C3PTZ6_9APHY</name>
<keyword evidence="2" id="KW-1133">Transmembrane helix</keyword>
<dbReference type="InParanoid" id="A0A5C3PTZ6"/>
<feature type="region of interest" description="Disordered" evidence="1">
    <location>
        <begin position="363"/>
        <end position="396"/>
    </location>
</feature>
<dbReference type="AlphaFoldDB" id="A0A5C3PTZ6"/>
<feature type="region of interest" description="Disordered" evidence="1">
    <location>
        <begin position="276"/>
        <end position="325"/>
    </location>
</feature>
<feature type="region of interest" description="Disordered" evidence="1">
    <location>
        <begin position="97"/>
        <end position="121"/>
    </location>
</feature>
<keyword evidence="4" id="KW-1185">Reference proteome</keyword>
<keyword evidence="2" id="KW-0812">Transmembrane</keyword>
<feature type="compositionally biased region" description="Low complexity" evidence="1">
    <location>
        <begin position="136"/>
        <end position="148"/>
    </location>
</feature>
<dbReference type="Proteomes" id="UP000308197">
    <property type="component" value="Unassembled WGS sequence"/>
</dbReference>
<feature type="region of interest" description="Disordered" evidence="1">
    <location>
        <begin position="133"/>
        <end position="155"/>
    </location>
</feature>
<feature type="transmembrane region" description="Helical" evidence="2">
    <location>
        <begin position="27"/>
        <end position="47"/>
    </location>
</feature>
<sequence>MTIVPRSTSAPGDGTQITSPKVATTTVVGMVLGVLCLFVMVISYQLLSCPCRKRKPAGRVPRLAARDMVINTLHTPSKPRRSFRTCFGVFNKSQKKSPFDQLPIPGSEKGATPEPDRRRRPGAFRQLYLSVKKHGAPAPQTTAHTPAPDGTRGPSLRERRALRSLYLDTNLPSPRKRYPGNSTPSPISPALKRMGRVFQFDSTPPDTPPFSPLPSTPRTPTGRRHYKQLDDSKYSEWANEPAYRTERPKEAFISPWSPNEGDFPYYASMYSPGFKTLSEPQTPPPLYPPPPAYLPETPIRGSGSTPSTPTRSQTTPASWKIHEPPVSPIVSSLRNEIDGAIGSWEVQDLRAALAETRGEDNSMFVVSNDTGSDEWDASSDLDTVSVHTDGSVELHK</sequence>
<evidence type="ECO:0000313" key="3">
    <source>
        <dbReference type="EMBL" id="TFK93264.1"/>
    </source>
</evidence>
<evidence type="ECO:0000313" key="4">
    <source>
        <dbReference type="Proteomes" id="UP000308197"/>
    </source>
</evidence>